<reference evidence="1" key="2">
    <citation type="journal article" date="2021" name="Genome Biol. Evol.">
        <title>Developing a high-quality reference genome for a parasitic bivalve with doubly uniparental inheritance (Bivalvia: Unionida).</title>
        <authorList>
            <person name="Smith C.H."/>
        </authorList>
    </citation>
    <scope>NUCLEOTIDE SEQUENCE</scope>
    <source>
        <strain evidence="1">CHS0354</strain>
        <tissue evidence="1">Mantle</tissue>
    </source>
</reference>
<name>A0AAE0VSK5_9BIVA</name>
<dbReference type="AlphaFoldDB" id="A0AAE0VSK5"/>
<feature type="non-terminal residue" evidence="1">
    <location>
        <position position="54"/>
    </location>
</feature>
<dbReference type="Proteomes" id="UP001195483">
    <property type="component" value="Unassembled WGS sequence"/>
</dbReference>
<comment type="caution">
    <text evidence="1">The sequence shown here is derived from an EMBL/GenBank/DDBJ whole genome shotgun (WGS) entry which is preliminary data.</text>
</comment>
<keyword evidence="2" id="KW-1185">Reference proteome</keyword>
<reference evidence="1" key="3">
    <citation type="submission" date="2023-05" db="EMBL/GenBank/DDBJ databases">
        <authorList>
            <person name="Smith C.H."/>
        </authorList>
    </citation>
    <scope>NUCLEOTIDE SEQUENCE</scope>
    <source>
        <strain evidence="1">CHS0354</strain>
        <tissue evidence="1">Mantle</tissue>
    </source>
</reference>
<sequence length="54" mass="6099">MTIDNLTLLTRHKAINKDSKSKTNNKDQELHVTNTTSIAIEVRIWSKSTMKGVS</sequence>
<evidence type="ECO:0000313" key="2">
    <source>
        <dbReference type="Proteomes" id="UP001195483"/>
    </source>
</evidence>
<organism evidence="1 2">
    <name type="scientific">Potamilus streckersoni</name>
    <dbReference type="NCBI Taxonomy" id="2493646"/>
    <lineage>
        <taxon>Eukaryota</taxon>
        <taxon>Metazoa</taxon>
        <taxon>Spiralia</taxon>
        <taxon>Lophotrochozoa</taxon>
        <taxon>Mollusca</taxon>
        <taxon>Bivalvia</taxon>
        <taxon>Autobranchia</taxon>
        <taxon>Heteroconchia</taxon>
        <taxon>Palaeoheterodonta</taxon>
        <taxon>Unionida</taxon>
        <taxon>Unionoidea</taxon>
        <taxon>Unionidae</taxon>
        <taxon>Ambleminae</taxon>
        <taxon>Lampsilini</taxon>
        <taxon>Potamilus</taxon>
    </lineage>
</organism>
<reference evidence="1" key="1">
    <citation type="journal article" date="2021" name="Genome Biol. Evol.">
        <title>A High-Quality Reference Genome for a Parasitic Bivalve with Doubly Uniparental Inheritance (Bivalvia: Unionida).</title>
        <authorList>
            <person name="Smith C.H."/>
        </authorList>
    </citation>
    <scope>NUCLEOTIDE SEQUENCE</scope>
    <source>
        <strain evidence="1">CHS0354</strain>
    </source>
</reference>
<proteinExistence type="predicted"/>
<evidence type="ECO:0000313" key="1">
    <source>
        <dbReference type="EMBL" id="KAK3589093.1"/>
    </source>
</evidence>
<gene>
    <name evidence="1" type="ORF">CHS0354_017433</name>
</gene>
<protein>
    <submittedName>
        <fullName evidence="1">Uncharacterized protein</fullName>
    </submittedName>
</protein>
<dbReference type="EMBL" id="JAEAOA010001076">
    <property type="protein sequence ID" value="KAK3589093.1"/>
    <property type="molecule type" value="Genomic_DNA"/>
</dbReference>
<accession>A0AAE0VSK5</accession>